<sequence length="197" mass="21426">MKPSASSFDLAELAPDARILHTAHDLFYRDGIRATGIDRVIAESGVAKKTFYRYFPSKDDLIVAFLDFRHENWIAWFRDALARHGGTLNALVPALAEWFGSESYRGCAFINSVVEVGATLPQALDISRRHKRDMTAAIRALMPASRTAKADAQALALAVDGAIVTAQFADSPADALKALARVVRAIRASATERQIAG</sequence>
<reference evidence="6" key="1">
    <citation type="submission" date="2016-01" db="EMBL/GenBank/DDBJ databases">
        <authorList>
            <person name="Peeters C."/>
        </authorList>
    </citation>
    <scope>NUCLEOTIDE SEQUENCE</scope>
    <source>
        <strain evidence="6">LMG 29321</strain>
    </source>
</reference>
<evidence type="ECO:0000256" key="1">
    <source>
        <dbReference type="ARBA" id="ARBA00023015"/>
    </source>
</evidence>
<dbReference type="PROSITE" id="PS50977">
    <property type="entry name" value="HTH_TETR_2"/>
    <property type="match status" value="1"/>
</dbReference>
<keyword evidence="2 4" id="KW-0238">DNA-binding</keyword>
<dbReference type="RefSeq" id="WP_062604189.1">
    <property type="nucleotide sequence ID" value="NZ_FCOX02000006.1"/>
</dbReference>
<dbReference type="SUPFAM" id="SSF46689">
    <property type="entry name" value="Homeodomain-like"/>
    <property type="match status" value="1"/>
</dbReference>
<feature type="domain" description="HTH tetR-type" evidence="5">
    <location>
        <begin position="13"/>
        <end position="73"/>
    </location>
</feature>
<dbReference type="InterPro" id="IPR001647">
    <property type="entry name" value="HTH_TetR"/>
</dbReference>
<name>A0A158AN26_9BURK</name>
<keyword evidence="1" id="KW-0805">Transcription regulation</keyword>
<dbReference type="InterPro" id="IPR036271">
    <property type="entry name" value="Tet_transcr_reg_TetR-rel_C_sf"/>
</dbReference>
<organism evidence="6 7">
    <name type="scientific">Caballeronia calidae</name>
    <dbReference type="NCBI Taxonomy" id="1777139"/>
    <lineage>
        <taxon>Bacteria</taxon>
        <taxon>Pseudomonadati</taxon>
        <taxon>Pseudomonadota</taxon>
        <taxon>Betaproteobacteria</taxon>
        <taxon>Burkholderiales</taxon>
        <taxon>Burkholderiaceae</taxon>
        <taxon>Caballeronia</taxon>
    </lineage>
</organism>
<evidence type="ECO:0000313" key="6">
    <source>
        <dbReference type="EMBL" id="SAK59145.1"/>
    </source>
</evidence>
<dbReference type="PRINTS" id="PR00455">
    <property type="entry name" value="HTHTETR"/>
</dbReference>
<proteinExistence type="predicted"/>
<evidence type="ECO:0000256" key="4">
    <source>
        <dbReference type="PROSITE-ProRule" id="PRU00335"/>
    </source>
</evidence>
<evidence type="ECO:0000256" key="3">
    <source>
        <dbReference type="ARBA" id="ARBA00023163"/>
    </source>
</evidence>
<comment type="caution">
    <text evidence="6">The sequence shown here is derived from an EMBL/GenBank/DDBJ whole genome shotgun (WGS) entry which is preliminary data.</text>
</comment>
<dbReference type="Pfam" id="PF00440">
    <property type="entry name" value="TetR_N"/>
    <property type="match status" value="1"/>
</dbReference>
<dbReference type="EMBL" id="FCOX02000006">
    <property type="protein sequence ID" value="SAK59145.1"/>
    <property type="molecule type" value="Genomic_DNA"/>
</dbReference>
<dbReference type="Gene3D" id="1.10.357.10">
    <property type="entry name" value="Tetracycline Repressor, domain 2"/>
    <property type="match status" value="1"/>
</dbReference>
<keyword evidence="7" id="KW-1185">Reference proteome</keyword>
<dbReference type="PANTHER" id="PTHR47506">
    <property type="entry name" value="TRANSCRIPTIONAL REGULATORY PROTEIN"/>
    <property type="match status" value="1"/>
</dbReference>
<accession>A0A158AN26</accession>
<dbReference type="AlphaFoldDB" id="A0A158AN26"/>
<evidence type="ECO:0000256" key="2">
    <source>
        <dbReference type="ARBA" id="ARBA00023125"/>
    </source>
</evidence>
<feature type="DNA-binding region" description="H-T-H motif" evidence="4">
    <location>
        <begin position="36"/>
        <end position="55"/>
    </location>
</feature>
<dbReference type="OrthoDB" id="116240at2"/>
<keyword evidence="3" id="KW-0804">Transcription</keyword>
<dbReference type="GO" id="GO:0003677">
    <property type="term" value="F:DNA binding"/>
    <property type="evidence" value="ECO:0007669"/>
    <property type="project" value="UniProtKB-UniRule"/>
</dbReference>
<dbReference type="InterPro" id="IPR009057">
    <property type="entry name" value="Homeodomain-like_sf"/>
</dbReference>
<dbReference type="PANTHER" id="PTHR47506:SF1">
    <property type="entry name" value="HTH-TYPE TRANSCRIPTIONAL REGULATOR YJDC"/>
    <property type="match status" value="1"/>
</dbReference>
<protein>
    <submittedName>
        <fullName evidence="6">TetR family transcriptional regulator</fullName>
    </submittedName>
</protein>
<dbReference type="SUPFAM" id="SSF48498">
    <property type="entry name" value="Tetracyclin repressor-like, C-terminal domain"/>
    <property type="match status" value="1"/>
</dbReference>
<dbReference type="Proteomes" id="UP000071859">
    <property type="component" value="Unassembled WGS sequence"/>
</dbReference>
<gene>
    <name evidence="6" type="ORF">AWB78_01821</name>
</gene>
<evidence type="ECO:0000313" key="7">
    <source>
        <dbReference type="Proteomes" id="UP000071859"/>
    </source>
</evidence>
<evidence type="ECO:0000259" key="5">
    <source>
        <dbReference type="PROSITE" id="PS50977"/>
    </source>
</evidence>